<dbReference type="InterPro" id="IPR051910">
    <property type="entry name" value="ComF/GntX_DNA_util-trans"/>
</dbReference>
<comment type="caution">
    <text evidence="2">The sequence shown here is derived from an EMBL/GenBank/DDBJ whole genome shotgun (WGS) entry which is preliminary data.</text>
</comment>
<dbReference type="Gene3D" id="3.40.50.2020">
    <property type="match status" value="1"/>
</dbReference>
<dbReference type="EMBL" id="PCVK01000048">
    <property type="protein sequence ID" value="PIQ71737.1"/>
    <property type="molecule type" value="Genomic_DNA"/>
</dbReference>
<accession>A0A2H0KKF2</accession>
<evidence type="ECO:0000256" key="1">
    <source>
        <dbReference type="ARBA" id="ARBA00008007"/>
    </source>
</evidence>
<dbReference type="InterPro" id="IPR000836">
    <property type="entry name" value="PRTase_dom"/>
</dbReference>
<name>A0A2H0KKF2_9BACT</name>
<sequence>MGNHIMELFFPRFCVGCGYLGTYVCCSCEARLKRVKKNTCYYCDRAAPFGLTHPRCKQKEGIDGNLSLYIYTGLFKKILHDSKYKGAYNILKTLLSTNKRHKWREILTWKHLFSPLIMGVPLHINRLRQRGFNQSEIIVEKLATMGFNKGRCLLRVNDTPHLASIKDKNMRKLQIKGAFKFNGEYIPPTVMLVDDVITSGATLAECAKTLKQKGVQTVLTISLAKGS</sequence>
<comment type="similarity">
    <text evidence="1">Belongs to the ComF/GntX family.</text>
</comment>
<gene>
    <name evidence="2" type="ORF">COV87_01700</name>
</gene>
<dbReference type="AlphaFoldDB" id="A0A2H0KKF2"/>
<dbReference type="PANTHER" id="PTHR47505:SF1">
    <property type="entry name" value="DNA UTILIZATION PROTEIN YHGH"/>
    <property type="match status" value="1"/>
</dbReference>
<dbReference type="Proteomes" id="UP000229497">
    <property type="component" value="Unassembled WGS sequence"/>
</dbReference>
<evidence type="ECO:0000313" key="2">
    <source>
        <dbReference type="EMBL" id="PIQ71737.1"/>
    </source>
</evidence>
<organism evidence="2 3">
    <name type="scientific">Candidatus Roizmanbacteria bacterium CG11_big_fil_rev_8_21_14_0_20_37_16</name>
    <dbReference type="NCBI Taxonomy" id="1974857"/>
    <lineage>
        <taxon>Bacteria</taxon>
        <taxon>Candidatus Roizmaniibacteriota</taxon>
    </lineage>
</organism>
<reference evidence="2 3" key="1">
    <citation type="submission" date="2017-09" db="EMBL/GenBank/DDBJ databases">
        <title>Depth-based differentiation of microbial function through sediment-hosted aquifers and enrichment of novel symbionts in the deep terrestrial subsurface.</title>
        <authorList>
            <person name="Probst A.J."/>
            <person name="Ladd B."/>
            <person name="Jarett J.K."/>
            <person name="Geller-Mcgrath D.E."/>
            <person name="Sieber C.M."/>
            <person name="Emerson J.B."/>
            <person name="Anantharaman K."/>
            <person name="Thomas B.C."/>
            <person name="Malmstrom R."/>
            <person name="Stieglmeier M."/>
            <person name="Klingl A."/>
            <person name="Woyke T."/>
            <person name="Ryan C.M."/>
            <person name="Banfield J.F."/>
        </authorList>
    </citation>
    <scope>NUCLEOTIDE SEQUENCE [LARGE SCALE GENOMIC DNA]</scope>
    <source>
        <strain evidence="2">CG11_big_fil_rev_8_21_14_0_20_37_16</strain>
    </source>
</reference>
<evidence type="ECO:0000313" key="3">
    <source>
        <dbReference type="Proteomes" id="UP000229497"/>
    </source>
</evidence>
<dbReference type="CDD" id="cd06223">
    <property type="entry name" value="PRTases_typeI"/>
    <property type="match status" value="1"/>
</dbReference>
<dbReference type="InterPro" id="IPR029057">
    <property type="entry name" value="PRTase-like"/>
</dbReference>
<proteinExistence type="inferred from homology"/>
<evidence type="ECO:0008006" key="4">
    <source>
        <dbReference type="Google" id="ProtNLM"/>
    </source>
</evidence>
<protein>
    <recommendedName>
        <fullName evidence="4">Phosphoribosyltransferase domain-containing protein</fullName>
    </recommendedName>
</protein>
<dbReference type="SUPFAM" id="SSF53271">
    <property type="entry name" value="PRTase-like"/>
    <property type="match status" value="1"/>
</dbReference>
<dbReference type="PANTHER" id="PTHR47505">
    <property type="entry name" value="DNA UTILIZATION PROTEIN YHGH"/>
    <property type="match status" value="1"/>
</dbReference>